<comment type="caution">
    <text evidence="2">The sequence shown here is derived from an EMBL/GenBank/DDBJ whole genome shotgun (WGS) entry which is preliminary data.</text>
</comment>
<keyword evidence="3" id="KW-1185">Reference proteome</keyword>
<evidence type="ECO:0000313" key="3">
    <source>
        <dbReference type="Proteomes" id="UP000298433"/>
    </source>
</evidence>
<accession>A0A4R8XQC7</accession>
<dbReference type="Proteomes" id="UP000298433">
    <property type="component" value="Unassembled WGS sequence"/>
</dbReference>
<proteinExistence type="predicted"/>
<evidence type="ECO:0000313" key="2">
    <source>
        <dbReference type="EMBL" id="TFC81245.1"/>
    </source>
</evidence>
<dbReference type="OrthoDB" id="9780674at2"/>
<dbReference type="EMBL" id="SOGN01000035">
    <property type="protein sequence ID" value="TFC81245.1"/>
    <property type="molecule type" value="Genomic_DNA"/>
</dbReference>
<dbReference type="AlphaFoldDB" id="A0A4R8XQC7"/>
<sequence>MPSRSSTTPSPRSKRAEPTVTTTFELPVHAGQTFSVSDAVELAVVERSGFVESRHAGSAVVLTSEGAVLRALGDVTTPIFPRSSMKPFQAIAVMASGVTLRGEDAAIATASHTGTQRHADLVRGLLARAGIPETALACPAAWPDDSAARDALVRLGAGKAPIYMNCSGKHAAMLVACQQNGWALSGYLEPEHPLQKRILDVVERFTGERPSATGIDGCGAPVHALSLTALARGIARIATSKSNSPFAIYREAGFLAEAVRQNGWVVAGPGMPDTVVIDRLGLFVKTGAEGICVASAANGTTVALKMLDGSLRATAIVALRLLADAGAIAHADIDAILPELHLAVLGGGLPVGEIRASFV</sequence>
<protein>
    <submittedName>
        <fullName evidence="2">Asparaginase</fullName>
    </submittedName>
</protein>
<gene>
    <name evidence="2" type="ORF">E3T23_07135</name>
</gene>
<dbReference type="Pfam" id="PF06089">
    <property type="entry name" value="Asparaginase_II"/>
    <property type="match status" value="1"/>
</dbReference>
<dbReference type="PANTHER" id="PTHR42110:SF1">
    <property type="entry name" value="L-ASPARAGINASE, PUTATIVE (AFU_ORTHOLOGUE AFUA_3G11890)-RELATED"/>
    <property type="match status" value="1"/>
</dbReference>
<organism evidence="2 3">
    <name type="scientific">Cryobacterium cheniae</name>
    <dbReference type="NCBI Taxonomy" id="1259262"/>
    <lineage>
        <taxon>Bacteria</taxon>
        <taxon>Bacillati</taxon>
        <taxon>Actinomycetota</taxon>
        <taxon>Actinomycetes</taxon>
        <taxon>Micrococcales</taxon>
        <taxon>Microbacteriaceae</taxon>
        <taxon>Cryobacterium</taxon>
    </lineage>
</organism>
<evidence type="ECO:0000256" key="1">
    <source>
        <dbReference type="SAM" id="MobiDB-lite"/>
    </source>
</evidence>
<dbReference type="InterPro" id="IPR010349">
    <property type="entry name" value="Asparaginase_II"/>
</dbReference>
<dbReference type="PANTHER" id="PTHR42110">
    <property type="entry name" value="L-ASPARAGINASE, PUTATIVE (AFU_ORTHOLOGUE AFUA_3G11890)-RELATED"/>
    <property type="match status" value="1"/>
</dbReference>
<reference evidence="2 3" key="1">
    <citation type="submission" date="2019-03" db="EMBL/GenBank/DDBJ databases">
        <title>Genomics of glacier-inhabiting Cryobacterium strains.</title>
        <authorList>
            <person name="Liu Q."/>
            <person name="Xin Y.-H."/>
        </authorList>
    </citation>
    <scope>NUCLEOTIDE SEQUENCE [LARGE SCALE GENOMIC DNA]</scope>
    <source>
        <strain evidence="2 3">TMT2-48-2</strain>
    </source>
</reference>
<feature type="region of interest" description="Disordered" evidence="1">
    <location>
        <begin position="1"/>
        <end position="20"/>
    </location>
</feature>
<feature type="compositionally biased region" description="Low complexity" evidence="1">
    <location>
        <begin position="1"/>
        <end position="11"/>
    </location>
</feature>
<name>A0A4R8XQC7_9MICO</name>